<keyword evidence="5 8" id="KW-0812">Transmembrane</keyword>
<comment type="subcellular location">
    <subcellularLocation>
        <location evidence="1">Cell membrane</location>
        <topology evidence="1">Multi-pass membrane protein</topology>
    </subcellularLocation>
</comment>
<feature type="transmembrane region" description="Helical" evidence="8">
    <location>
        <begin position="224"/>
        <end position="245"/>
    </location>
</feature>
<dbReference type="Pfam" id="PF01594">
    <property type="entry name" value="AI-2E_transport"/>
    <property type="match status" value="1"/>
</dbReference>
<evidence type="ECO:0000256" key="5">
    <source>
        <dbReference type="ARBA" id="ARBA00022692"/>
    </source>
</evidence>
<name>A0A5Q2RJZ3_9ACTN</name>
<evidence type="ECO:0000313" key="9">
    <source>
        <dbReference type="EMBL" id="QGG95242.1"/>
    </source>
</evidence>
<keyword evidence="7 8" id="KW-0472">Membrane</keyword>
<proteinExistence type="inferred from homology"/>
<feature type="transmembrane region" description="Helical" evidence="8">
    <location>
        <begin position="317"/>
        <end position="342"/>
    </location>
</feature>
<evidence type="ECO:0000256" key="8">
    <source>
        <dbReference type="SAM" id="Phobius"/>
    </source>
</evidence>
<evidence type="ECO:0000256" key="2">
    <source>
        <dbReference type="ARBA" id="ARBA00009773"/>
    </source>
</evidence>
<dbReference type="RefSeq" id="WP_153759350.1">
    <property type="nucleotide sequence ID" value="NZ_CP045851.1"/>
</dbReference>
<comment type="similarity">
    <text evidence="2">Belongs to the autoinducer-2 exporter (AI-2E) (TC 2.A.86) family.</text>
</comment>
<evidence type="ECO:0000256" key="6">
    <source>
        <dbReference type="ARBA" id="ARBA00022989"/>
    </source>
</evidence>
<keyword evidence="6 8" id="KW-1133">Transmembrane helix</keyword>
<evidence type="ECO:0000313" key="10">
    <source>
        <dbReference type="Proteomes" id="UP000334019"/>
    </source>
</evidence>
<dbReference type="InterPro" id="IPR002549">
    <property type="entry name" value="AI-2E-like"/>
</dbReference>
<feature type="transmembrane region" description="Helical" evidence="8">
    <location>
        <begin position="251"/>
        <end position="274"/>
    </location>
</feature>
<dbReference type="AlphaFoldDB" id="A0A5Q2RJZ3"/>
<feature type="transmembrane region" description="Helical" evidence="8">
    <location>
        <begin position="51"/>
        <end position="69"/>
    </location>
</feature>
<keyword evidence="10" id="KW-1185">Reference proteome</keyword>
<feature type="transmembrane region" description="Helical" evidence="8">
    <location>
        <begin position="81"/>
        <end position="106"/>
    </location>
</feature>
<sequence>MSDPDPSPVRLGGPAVRSEPLRRAGRVAWSLVGIAVLVVLLVLFLGLFRLVVIPLAIALFPAALIAPLSERMKERGWRPGAVAGLLVAALVVGTLALLSGLGYLVATELDDLGASLEQAYDEISTWVDDNVGVEIPPSDELVDQVREWSGFNGEDGRIGRFATTALELLTGALLAVVTLFFFLKDGERIVGFLLDMSPAAYRDDVAEVGRRVWTTIGGYFRGQLVVAAADAVLIGLGLLVLGVPLVVPLSILIFIGGLFPIVGAFTAGAVAVLVALAEGGAGLALAVVAVNVVVQQAEGNLLEPLIVGRATKVHPLAILLALTAGGVTLGVLGAFIAVPLLASGVRVVGYLRERAKVDRAEDVPPDVEPEDVLGEDDD</sequence>
<accession>A0A5Q2RJZ3</accession>
<dbReference type="Proteomes" id="UP000334019">
    <property type="component" value="Chromosome"/>
</dbReference>
<protein>
    <submittedName>
        <fullName evidence="9">AI-2E family transporter</fullName>
    </submittedName>
</protein>
<feature type="transmembrane region" description="Helical" evidence="8">
    <location>
        <begin position="27"/>
        <end position="45"/>
    </location>
</feature>
<evidence type="ECO:0000256" key="4">
    <source>
        <dbReference type="ARBA" id="ARBA00022475"/>
    </source>
</evidence>
<dbReference type="PANTHER" id="PTHR21716:SF53">
    <property type="entry name" value="PERMEASE PERM-RELATED"/>
    <property type="match status" value="1"/>
</dbReference>
<evidence type="ECO:0000256" key="1">
    <source>
        <dbReference type="ARBA" id="ARBA00004651"/>
    </source>
</evidence>
<evidence type="ECO:0000256" key="7">
    <source>
        <dbReference type="ARBA" id="ARBA00023136"/>
    </source>
</evidence>
<organism evidence="9 10">
    <name type="scientific">Actinomarinicola tropica</name>
    <dbReference type="NCBI Taxonomy" id="2789776"/>
    <lineage>
        <taxon>Bacteria</taxon>
        <taxon>Bacillati</taxon>
        <taxon>Actinomycetota</taxon>
        <taxon>Acidimicrobiia</taxon>
        <taxon>Acidimicrobiales</taxon>
        <taxon>Iamiaceae</taxon>
        <taxon>Actinomarinicola</taxon>
    </lineage>
</organism>
<dbReference type="KEGG" id="atq:GH723_09135"/>
<keyword evidence="4" id="KW-1003">Cell membrane</keyword>
<feature type="transmembrane region" description="Helical" evidence="8">
    <location>
        <begin position="161"/>
        <end position="183"/>
    </location>
</feature>
<dbReference type="GO" id="GO:0055085">
    <property type="term" value="P:transmembrane transport"/>
    <property type="evidence" value="ECO:0007669"/>
    <property type="project" value="TreeGrafter"/>
</dbReference>
<evidence type="ECO:0000256" key="3">
    <source>
        <dbReference type="ARBA" id="ARBA00022448"/>
    </source>
</evidence>
<dbReference type="PANTHER" id="PTHR21716">
    <property type="entry name" value="TRANSMEMBRANE PROTEIN"/>
    <property type="match status" value="1"/>
</dbReference>
<dbReference type="EMBL" id="CP045851">
    <property type="protein sequence ID" value="QGG95242.1"/>
    <property type="molecule type" value="Genomic_DNA"/>
</dbReference>
<keyword evidence="3" id="KW-0813">Transport</keyword>
<dbReference type="GO" id="GO:0005886">
    <property type="term" value="C:plasma membrane"/>
    <property type="evidence" value="ECO:0007669"/>
    <property type="project" value="UniProtKB-SubCell"/>
</dbReference>
<gene>
    <name evidence="9" type="ORF">GH723_09135</name>
</gene>
<reference evidence="9 10" key="1">
    <citation type="submission" date="2019-11" db="EMBL/GenBank/DDBJ databases">
        <authorList>
            <person name="He Y."/>
        </authorList>
    </citation>
    <scope>NUCLEOTIDE SEQUENCE [LARGE SCALE GENOMIC DNA]</scope>
    <source>
        <strain evidence="9 10">SCSIO 58843</strain>
    </source>
</reference>